<dbReference type="SUPFAM" id="SSF51735">
    <property type="entry name" value="NAD(P)-binding Rossmann-fold domains"/>
    <property type="match status" value="1"/>
</dbReference>
<dbReference type="InterPro" id="IPR032675">
    <property type="entry name" value="LRR_dom_sf"/>
</dbReference>
<dbReference type="InterPro" id="IPR006566">
    <property type="entry name" value="FBD"/>
</dbReference>
<reference evidence="2 4" key="2">
    <citation type="journal article" date="2014" name="BMC Genomics">
        <title>An improved genome release (version Mt4.0) for the model legume Medicago truncatula.</title>
        <authorList>
            <person name="Tang H."/>
            <person name="Krishnakumar V."/>
            <person name="Bidwell S."/>
            <person name="Rosen B."/>
            <person name="Chan A."/>
            <person name="Zhou S."/>
            <person name="Gentzbittel L."/>
            <person name="Childs K.L."/>
            <person name="Yandell M."/>
            <person name="Gundlach H."/>
            <person name="Mayer K.F."/>
            <person name="Schwartz D.C."/>
            <person name="Town C.D."/>
        </authorList>
    </citation>
    <scope>GENOME REANNOTATION</scope>
    <source>
        <strain evidence="2">A17</strain>
        <strain evidence="3 4">cv. Jemalong A17</strain>
    </source>
</reference>
<dbReference type="InterPro" id="IPR001810">
    <property type="entry name" value="F-box_dom"/>
</dbReference>
<dbReference type="GO" id="GO:0051287">
    <property type="term" value="F:NAD binding"/>
    <property type="evidence" value="ECO:0007669"/>
    <property type="project" value="InterPro"/>
</dbReference>
<dbReference type="SMART" id="SM00846">
    <property type="entry name" value="Gp_dh_N"/>
    <property type="match status" value="1"/>
</dbReference>
<sequence>MTQDSLLQWHPQLPEQQRNSQQEVRWQPPLDGICIRNAQGHSVKSLIKRFEYFPTPLEAEALGLREGITWLGELGLPIVQIEPDYKLVVEVLVLFLGNTENDLGVGAVRLFVKLISLRKLKGAVKLPFLNVGTGLFVDGPGAGKHIQAGAKKVIITAPAKGADIPTYVVVVNEQDYGHEVANIISVLVEHGINLAAWIVLCIKLLRNNGDEIRKGCLQSCRQNIMKMLADKQRHKTKEIKEKDCISNVQLDDLKEKMDDRISMLSDDILSHILSFLPTEDAFTTTLLSKRWNQIWLLVPNLNINDQRFINRGKPYFRFRDMVYSLICAKIKHRQPIKKFCLKCHGNSTNEPLEDEVVEWLMAAENFGMEHLEFQGSDTLKFYNFIFGFSNLVVLKLKAIHVNYFLPVDFPSLKTLHLNDVFIYEHWFLRELVNSCPILEDFQAKNISIGYWSENYNGRFKRLTNLVRADISDLNSCDVPLEAFSNVQFLRVEEMFGHVPVFRNLNHVELVFQRNVDWCWVFGVLEKFPKLRILVREMPQLLTSVRSFISIPSVSPECLSSQFKECTITNYGGQKYELQFAQYIMLNSTNLQRMTIYSSSSMNHEEKLAMQMELLSFPRSSASCQIYFK</sequence>
<evidence type="ECO:0000259" key="1">
    <source>
        <dbReference type="PROSITE" id="PS50181"/>
    </source>
</evidence>
<dbReference type="Gene3D" id="3.80.10.10">
    <property type="entry name" value="Ribonuclease Inhibitor"/>
    <property type="match status" value="1"/>
</dbReference>
<dbReference type="CDD" id="cd22160">
    <property type="entry name" value="F-box_AtFBL13-like"/>
    <property type="match status" value="1"/>
</dbReference>
<dbReference type="EnsemblPlants" id="KEH22645">
    <property type="protein sequence ID" value="KEH22645"/>
    <property type="gene ID" value="MTR_7g056277"/>
</dbReference>
<dbReference type="AlphaFoldDB" id="A0A072U9W4"/>
<organism evidence="2 4">
    <name type="scientific">Medicago truncatula</name>
    <name type="common">Barrel medic</name>
    <name type="synonym">Medicago tribuloides</name>
    <dbReference type="NCBI Taxonomy" id="3880"/>
    <lineage>
        <taxon>Eukaryota</taxon>
        <taxon>Viridiplantae</taxon>
        <taxon>Streptophyta</taxon>
        <taxon>Embryophyta</taxon>
        <taxon>Tracheophyta</taxon>
        <taxon>Spermatophyta</taxon>
        <taxon>Magnoliopsida</taxon>
        <taxon>eudicotyledons</taxon>
        <taxon>Gunneridae</taxon>
        <taxon>Pentapetalae</taxon>
        <taxon>rosids</taxon>
        <taxon>fabids</taxon>
        <taxon>Fabales</taxon>
        <taxon>Fabaceae</taxon>
        <taxon>Papilionoideae</taxon>
        <taxon>50 kb inversion clade</taxon>
        <taxon>NPAAA clade</taxon>
        <taxon>Hologalegina</taxon>
        <taxon>IRL clade</taxon>
        <taxon>Trifolieae</taxon>
        <taxon>Medicago</taxon>
    </lineage>
</organism>
<gene>
    <name evidence="2" type="ordered locus">MTR_7g056277</name>
</gene>
<dbReference type="Pfam" id="PF08387">
    <property type="entry name" value="FBD"/>
    <property type="match status" value="1"/>
</dbReference>
<reference evidence="2 4" key="1">
    <citation type="journal article" date="2011" name="Nature">
        <title>The Medicago genome provides insight into the evolution of rhizobial symbioses.</title>
        <authorList>
            <person name="Young N.D."/>
            <person name="Debelle F."/>
            <person name="Oldroyd G.E."/>
            <person name="Geurts R."/>
            <person name="Cannon S.B."/>
            <person name="Udvardi M.K."/>
            <person name="Benedito V.A."/>
            <person name="Mayer K.F."/>
            <person name="Gouzy J."/>
            <person name="Schoof H."/>
            <person name="Van de Peer Y."/>
            <person name="Proost S."/>
            <person name="Cook D.R."/>
            <person name="Meyers B.C."/>
            <person name="Spannagl M."/>
            <person name="Cheung F."/>
            <person name="De Mita S."/>
            <person name="Krishnakumar V."/>
            <person name="Gundlach H."/>
            <person name="Zhou S."/>
            <person name="Mudge J."/>
            <person name="Bharti A.K."/>
            <person name="Murray J.D."/>
            <person name="Naoumkina M.A."/>
            <person name="Rosen B."/>
            <person name="Silverstein K.A."/>
            <person name="Tang H."/>
            <person name="Rombauts S."/>
            <person name="Zhao P.X."/>
            <person name="Zhou P."/>
            <person name="Barbe V."/>
            <person name="Bardou P."/>
            <person name="Bechner M."/>
            <person name="Bellec A."/>
            <person name="Berger A."/>
            <person name="Berges H."/>
            <person name="Bidwell S."/>
            <person name="Bisseling T."/>
            <person name="Choisne N."/>
            <person name="Couloux A."/>
            <person name="Denny R."/>
            <person name="Deshpande S."/>
            <person name="Dai X."/>
            <person name="Doyle J.J."/>
            <person name="Dudez A.M."/>
            <person name="Farmer A.D."/>
            <person name="Fouteau S."/>
            <person name="Franken C."/>
            <person name="Gibelin C."/>
            <person name="Gish J."/>
            <person name="Goldstein S."/>
            <person name="Gonzalez A.J."/>
            <person name="Green P.J."/>
            <person name="Hallab A."/>
            <person name="Hartog M."/>
            <person name="Hua A."/>
            <person name="Humphray S.J."/>
            <person name="Jeong D.H."/>
            <person name="Jing Y."/>
            <person name="Jocker A."/>
            <person name="Kenton S.M."/>
            <person name="Kim D.J."/>
            <person name="Klee K."/>
            <person name="Lai H."/>
            <person name="Lang C."/>
            <person name="Lin S."/>
            <person name="Macmil S.L."/>
            <person name="Magdelenat G."/>
            <person name="Matthews L."/>
            <person name="McCorrison J."/>
            <person name="Monaghan E.L."/>
            <person name="Mun J.H."/>
            <person name="Najar F.Z."/>
            <person name="Nicholson C."/>
            <person name="Noirot C."/>
            <person name="O'Bleness M."/>
            <person name="Paule C.R."/>
            <person name="Poulain J."/>
            <person name="Prion F."/>
            <person name="Qin B."/>
            <person name="Qu C."/>
            <person name="Retzel E.F."/>
            <person name="Riddle C."/>
            <person name="Sallet E."/>
            <person name="Samain S."/>
            <person name="Samson N."/>
            <person name="Sanders I."/>
            <person name="Saurat O."/>
            <person name="Scarpelli C."/>
            <person name="Schiex T."/>
            <person name="Segurens B."/>
            <person name="Severin A.J."/>
            <person name="Sherrier D.J."/>
            <person name="Shi R."/>
            <person name="Sims S."/>
            <person name="Singer S.R."/>
            <person name="Sinharoy S."/>
            <person name="Sterck L."/>
            <person name="Viollet A."/>
            <person name="Wang B.B."/>
            <person name="Wang K."/>
            <person name="Wang M."/>
            <person name="Wang X."/>
            <person name="Warfsmann J."/>
            <person name="Weissenbach J."/>
            <person name="White D.D."/>
            <person name="White J.D."/>
            <person name="Wiley G.B."/>
            <person name="Wincker P."/>
            <person name="Xing Y."/>
            <person name="Yang L."/>
            <person name="Yao Z."/>
            <person name="Ying F."/>
            <person name="Zhai J."/>
            <person name="Zhou L."/>
            <person name="Zuber A."/>
            <person name="Denarie J."/>
            <person name="Dixon R.A."/>
            <person name="May G.D."/>
            <person name="Schwartz D.C."/>
            <person name="Rogers J."/>
            <person name="Quetier F."/>
            <person name="Town C.D."/>
            <person name="Roe B.A."/>
        </authorList>
    </citation>
    <scope>NUCLEOTIDE SEQUENCE [LARGE SCALE GENOMIC DNA]</scope>
    <source>
        <strain evidence="2">A17</strain>
        <strain evidence="3 4">cv. Jemalong A17</strain>
    </source>
</reference>
<dbReference type="PANTHER" id="PTHR31900">
    <property type="entry name" value="F-BOX/RNI SUPERFAMILY PROTEIN-RELATED"/>
    <property type="match status" value="1"/>
</dbReference>
<evidence type="ECO:0000313" key="4">
    <source>
        <dbReference type="Proteomes" id="UP000002051"/>
    </source>
</evidence>
<dbReference type="SMART" id="SM00256">
    <property type="entry name" value="FBOX"/>
    <property type="match status" value="1"/>
</dbReference>
<dbReference type="SUPFAM" id="SSF52047">
    <property type="entry name" value="RNI-like"/>
    <property type="match status" value="1"/>
</dbReference>
<evidence type="ECO:0000313" key="2">
    <source>
        <dbReference type="EMBL" id="KEH22645.1"/>
    </source>
</evidence>
<dbReference type="InterPro" id="IPR020828">
    <property type="entry name" value="GlycerAld_3-P_DH_NAD(P)-bd"/>
</dbReference>
<dbReference type="Pfam" id="PF00646">
    <property type="entry name" value="F-box"/>
    <property type="match status" value="1"/>
</dbReference>
<keyword evidence="4" id="KW-1185">Reference proteome</keyword>
<dbReference type="Gene3D" id="3.40.50.720">
    <property type="entry name" value="NAD(P)-binding Rossmann-like Domain"/>
    <property type="match status" value="1"/>
</dbReference>
<dbReference type="InterPro" id="IPR053781">
    <property type="entry name" value="F-box_AtFBL13-like"/>
</dbReference>
<evidence type="ECO:0000313" key="3">
    <source>
        <dbReference type="EnsemblPlants" id="KEH22645"/>
    </source>
</evidence>
<dbReference type="STRING" id="3880.A0A072U9W4"/>
<reference evidence="3" key="3">
    <citation type="submission" date="2015-04" db="UniProtKB">
        <authorList>
            <consortium name="EnsemblPlants"/>
        </authorList>
    </citation>
    <scope>IDENTIFICATION</scope>
    <source>
        <strain evidence="3">cv. Jemalong A17</strain>
    </source>
</reference>
<protein>
    <submittedName>
        <fullName evidence="2">F-box/RNI/FBD-like domain protein, putative</fullName>
    </submittedName>
</protein>
<name>A0A072U9W4_MEDTR</name>
<dbReference type="Gene3D" id="1.20.1280.50">
    <property type="match status" value="1"/>
</dbReference>
<accession>A0A072U9W4</accession>
<dbReference type="SMART" id="SM00579">
    <property type="entry name" value="FBD"/>
    <property type="match status" value="1"/>
</dbReference>
<feature type="domain" description="F-box" evidence="1">
    <location>
        <begin position="258"/>
        <end position="311"/>
    </location>
</feature>
<dbReference type="SUPFAM" id="SSF81383">
    <property type="entry name" value="F-box domain"/>
    <property type="match status" value="1"/>
</dbReference>
<dbReference type="InterPro" id="IPR036291">
    <property type="entry name" value="NAD(P)-bd_dom_sf"/>
</dbReference>
<dbReference type="PROSITE" id="PS50181">
    <property type="entry name" value="FBOX"/>
    <property type="match status" value="1"/>
</dbReference>
<dbReference type="PANTHER" id="PTHR31900:SF34">
    <property type="entry name" value="EMB|CAB62440.1-RELATED"/>
    <property type="match status" value="1"/>
</dbReference>
<dbReference type="Proteomes" id="UP000002051">
    <property type="component" value="Unassembled WGS sequence"/>
</dbReference>
<dbReference type="HOGENOM" id="CLU_435731_0_0_1"/>
<dbReference type="InterPro" id="IPR036047">
    <property type="entry name" value="F-box-like_dom_sf"/>
</dbReference>
<dbReference type="EMBL" id="CM001223">
    <property type="protein sequence ID" value="KEH22645.1"/>
    <property type="molecule type" value="Genomic_DNA"/>
</dbReference>
<dbReference type="InterPro" id="IPR050232">
    <property type="entry name" value="FBL13/AtMIF1-like"/>
</dbReference>
<proteinExistence type="predicted"/>